<dbReference type="GO" id="GO:0005829">
    <property type="term" value="C:cytosol"/>
    <property type="evidence" value="ECO:0007669"/>
    <property type="project" value="TreeGrafter"/>
</dbReference>
<dbReference type="Gene3D" id="3.90.70.10">
    <property type="entry name" value="Cysteine proteinases"/>
    <property type="match status" value="1"/>
</dbReference>
<organism evidence="10 11">
    <name type="scientific">Coemansia thaxteri</name>
    <dbReference type="NCBI Taxonomy" id="2663907"/>
    <lineage>
        <taxon>Eukaryota</taxon>
        <taxon>Fungi</taxon>
        <taxon>Fungi incertae sedis</taxon>
        <taxon>Zoopagomycota</taxon>
        <taxon>Kickxellomycotina</taxon>
        <taxon>Kickxellomycetes</taxon>
        <taxon>Kickxellales</taxon>
        <taxon>Kickxellaceae</taxon>
        <taxon>Coemansia</taxon>
    </lineage>
</organism>
<evidence type="ECO:0000256" key="2">
    <source>
        <dbReference type="ARBA" id="ARBA00009085"/>
    </source>
</evidence>
<dbReference type="GO" id="GO:0005634">
    <property type="term" value="C:nucleus"/>
    <property type="evidence" value="ECO:0007669"/>
    <property type="project" value="UniProtKB-SubCell"/>
</dbReference>
<protein>
    <recommendedName>
        <fullName evidence="3">ubiquitinyl hydrolase 1</fullName>
        <ecNumber evidence="3">3.4.19.12</ecNumber>
    </recommendedName>
</protein>
<gene>
    <name evidence="10" type="ORF">H4R26_001573</name>
</gene>
<evidence type="ECO:0000259" key="9">
    <source>
        <dbReference type="PROSITE" id="PS50235"/>
    </source>
</evidence>
<dbReference type="PANTHER" id="PTHR24006:SF722">
    <property type="entry name" value="UBIQUITIN CARBOXYL-TERMINAL HYDROLASE 48"/>
    <property type="match status" value="1"/>
</dbReference>
<name>A0A9W8BLH7_9FUNG</name>
<evidence type="ECO:0000256" key="4">
    <source>
        <dbReference type="ARBA" id="ARBA00022670"/>
    </source>
</evidence>
<dbReference type="PROSITE" id="PS50235">
    <property type="entry name" value="USP_3"/>
    <property type="match status" value="1"/>
</dbReference>
<keyword evidence="7" id="KW-0788">Thiol protease</keyword>
<comment type="similarity">
    <text evidence="2">Belongs to the peptidase C19 family.</text>
</comment>
<evidence type="ECO:0000313" key="11">
    <source>
        <dbReference type="Proteomes" id="UP001150907"/>
    </source>
</evidence>
<evidence type="ECO:0000256" key="7">
    <source>
        <dbReference type="ARBA" id="ARBA00022807"/>
    </source>
</evidence>
<dbReference type="InterPro" id="IPR038765">
    <property type="entry name" value="Papain-like_cys_pep_sf"/>
</dbReference>
<evidence type="ECO:0000256" key="5">
    <source>
        <dbReference type="ARBA" id="ARBA00022786"/>
    </source>
</evidence>
<feature type="region of interest" description="Disordered" evidence="8">
    <location>
        <begin position="27"/>
        <end position="56"/>
    </location>
</feature>
<evidence type="ECO:0000256" key="3">
    <source>
        <dbReference type="ARBA" id="ARBA00012759"/>
    </source>
</evidence>
<dbReference type="GO" id="GO:0006508">
    <property type="term" value="P:proteolysis"/>
    <property type="evidence" value="ECO:0007669"/>
    <property type="project" value="UniProtKB-KW"/>
</dbReference>
<dbReference type="GO" id="GO:0016579">
    <property type="term" value="P:protein deubiquitination"/>
    <property type="evidence" value="ECO:0007669"/>
    <property type="project" value="InterPro"/>
</dbReference>
<evidence type="ECO:0000256" key="8">
    <source>
        <dbReference type="SAM" id="MobiDB-lite"/>
    </source>
</evidence>
<dbReference type="Pfam" id="PF00443">
    <property type="entry name" value="UCH"/>
    <property type="match status" value="1"/>
</dbReference>
<dbReference type="InterPro" id="IPR001394">
    <property type="entry name" value="Peptidase_C19_UCH"/>
</dbReference>
<dbReference type="OrthoDB" id="6287070at2759"/>
<comment type="catalytic activity">
    <reaction evidence="1">
        <text>Thiol-dependent hydrolysis of ester, thioester, amide, peptide and isopeptide bonds formed by the C-terminal Gly of ubiquitin (a 76-residue protein attached to proteins as an intracellular targeting signal).</text>
        <dbReference type="EC" id="3.4.19.12"/>
    </reaction>
</comment>
<dbReference type="Proteomes" id="UP001150907">
    <property type="component" value="Unassembled WGS sequence"/>
</dbReference>
<feature type="domain" description="USP" evidence="9">
    <location>
        <begin position="203"/>
        <end position="613"/>
    </location>
</feature>
<feature type="compositionally biased region" description="Polar residues" evidence="8">
    <location>
        <begin position="28"/>
        <end position="38"/>
    </location>
</feature>
<dbReference type="AlphaFoldDB" id="A0A9W8BLH7"/>
<keyword evidence="5" id="KW-0833">Ubl conjugation pathway</keyword>
<dbReference type="EC" id="3.4.19.12" evidence="3"/>
<evidence type="ECO:0000256" key="6">
    <source>
        <dbReference type="ARBA" id="ARBA00022801"/>
    </source>
</evidence>
<evidence type="ECO:0000313" key="10">
    <source>
        <dbReference type="EMBL" id="KAJ2006108.1"/>
    </source>
</evidence>
<dbReference type="EMBL" id="JANBQF010000072">
    <property type="protein sequence ID" value="KAJ2006108.1"/>
    <property type="molecule type" value="Genomic_DNA"/>
</dbReference>
<accession>A0A9W8BLH7</accession>
<dbReference type="InterPro" id="IPR028889">
    <property type="entry name" value="USP"/>
</dbReference>
<sequence length="628" mass="69765">MSADDKPSKRHSVSQTIRRSLRAEWATASLSSPRSSLEQAAPVQRRKDRRRLPAETARPLVALLRATSSSGSPEKQAEEWRFTPRRLHARTVLHKLSTAYHAQVVGLSSRRLSHLFQTNEYPQSDDPSTGQSALERKKKIESVHAQSWEMARQVGTYALNRMEVVDYLSRARWDAAAALRQIQMLLHARDGIVYGLDARVRLCGAVNSHASTCYIDSVVAALFGAQHAYDGLLYMRDLGSEAGNQLQAVCRLAVNHLRAGELIDGGLAEELRSALLRCGWLGGAGERYTQQDAGELYMFLMEALQMPFMPVEVRMLHGADDEAADSRMAAQRMLELALSDDDNGDNGMSPLRLQTLLERHFFDSRVENLERHLKTESATVRTNAWSVLSVYPFYTPQSEANDSNSARVAAEYPASAPLIVPMLLKRYRVDPQGAVIRIRRQVVAPVVVDTTDIFGLGGSSSEQYRLVLRSAVCHKGQSASSGHYISICTRLHDAPLPKATQNPEPGGLHGVPGMVRNHTMPSISNDLLPPVAARLRRRHSWPTTGCCPPLAMEPPPYLLREEPLVHAEGEILRFDDLDIGHGRVQRFALASHGAHQCMDEISRDGYMLFYELQRRGDDGCEPVAFDGV</sequence>
<dbReference type="PANTHER" id="PTHR24006">
    <property type="entry name" value="UBIQUITIN CARBOXYL-TERMINAL HYDROLASE"/>
    <property type="match status" value="1"/>
</dbReference>
<keyword evidence="11" id="KW-1185">Reference proteome</keyword>
<reference evidence="10" key="1">
    <citation type="submission" date="2022-07" db="EMBL/GenBank/DDBJ databases">
        <title>Phylogenomic reconstructions and comparative analyses of Kickxellomycotina fungi.</title>
        <authorList>
            <person name="Reynolds N.K."/>
            <person name="Stajich J.E."/>
            <person name="Barry K."/>
            <person name="Grigoriev I.V."/>
            <person name="Crous P."/>
            <person name="Smith M.E."/>
        </authorList>
    </citation>
    <scope>NUCLEOTIDE SEQUENCE</scope>
    <source>
        <strain evidence="10">IMI 214461</strain>
    </source>
</reference>
<dbReference type="SUPFAM" id="SSF54001">
    <property type="entry name" value="Cysteine proteinases"/>
    <property type="match status" value="1"/>
</dbReference>
<keyword evidence="6" id="KW-0378">Hydrolase</keyword>
<keyword evidence="4" id="KW-0645">Protease</keyword>
<dbReference type="GO" id="GO:0004843">
    <property type="term" value="F:cysteine-type deubiquitinase activity"/>
    <property type="evidence" value="ECO:0007669"/>
    <property type="project" value="UniProtKB-EC"/>
</dbReference>
<proteinExistence type="inferred from homology"/>
<dbReference type="InterPro" id="IPR050164">
    <property type="entry name" value="Peptidase_C19"/>
</dbReference>
<evidence type="ECO:0000256" key="1">
    <source>
        <dbReference type="ARBA" id="ARBA00000707"/>
    </source>
</evidence>
<comment type="caution">
    <text evidence="10">The sequence shown here is derived from an EMBL/GenBank/DDBJ whole genome shotgun (WGS) entry which is preliminary data.</text>
</comment>